<dbReference type="InterPro" id="IPR050238">
    <property type="entry name" value="DNA_Rep/Repair_Clamp_Loader"/>
</dbReference>
<dbReference type="OrthoDB" id="9810148at2"/>
<dbReference type="FunFam" id="3.40.50.300:FF:000014">
    <property type="entry name" value="DNA polymerase III subunit gamma/tau"/>
    <property type="match status" value="1"/>
</dbReference>
<dbReference type="GO" id="GO:0003887">
    <property type="term" value="F:DNA-directed DNA polymerase activity"/>
    <property type="evidence" value="ECO:0007669"/>
    <property type="project" value="UniProtKB-KW"/>
</dbReference>
<dbReference type="InterPro" id="IPR022754">
    <property type="entry name" value="DNA_pol_III_gamma-3"/>
</dbReference>
<evidence type="ECO:0000256" key="1">
    <source>
        <dbReference type="ARBA" id="ARBA00006360"/>
    </source>
</evidence>
<comment type="subunit">
    <text evidence="11">DNA polymerase III contains a core (composed of alpha, epsilon and theta chains) that associates with a tau subunit. This core dimerizes to form the POLIII' complex. PolIII' associates with the gamma complex (composed of gamma, delta, delta', psi and chi chains) and with the beta chain to form the complete DNA polymerase III complex.</text>
</comment>
<keyword evidence="9 11" id="KW-0239">DNA-directed DNA polymerase</keyword>
<dbReference type="SUPFAM" id="SSF48019">
    <property type="entry name" value="post-AAA+ oligomerization domain-like"/>
    <property type="match status" value="1"/>
</dbReference>
<reference evidence="13 14" key="1">
    <citation type="submission" date="2016-12" db="EMBL/GenBank/DDBJ databases">
        <authorList>
            <person name="Song W.-J."/>
            <person name="Kurnit D.M."/>
        </authorList>
    </citation>
    <scope>NUCLEOTIDE SEQUENCE [LARGE SCALE GENOMIC DNA]</scope>
    <source>
        <strain evidence="13 14">DSM 11393</strain>
    </source>
</reference>
<dbReference type="PANTHER" id="PTHR11669">
    <property type="entry name" value="REPLICATION FACTOR C / DNA POLYMERASE III GAMMA-TAU SUBUNIT"/>
    <property type="match status" value="1"/>
</dbReference>
<dbReference type="InterPro" id="IPR012763">
    <property type="entry name" value="DNA_pol_III_sug/sutau_N"/>
</dbReference>
<evidence type="ECO:0000256" key="9">
    <source>
        <dbReference type="ARBA" id="ARBA00022932"/>
    </source>
</evidence>
<dbReference type="GO" id="GO:0046872">
    <property type="term" value="F:metal ion binding"/>
    <property type="evidence" value="ECO:0007669"/>
    <property type="project" value="UniProtKB-KW"/>
</dbReference>
<dbReference type="EC" id="2.7.7.7" evidence="11"/>
<name>A0A1M7RT88_9BACT</name>
<comment type="function">
    <text evidence="11">DNA polymerase III is a complex, multichain enzyme responsible for most of the replicative synthesis in bacteria. This DNA polymerase also exhibits 3' to 5' exonuclease activity.</text>
</comment>
<dbReference type="Gene3D" id="1.20.272.10">
    <property type="match status" value="1"/>
</dbReference>
<dbReference type="Proteomes" id="UP000186469">
    <property type="component" value="Unassembled WGS sequence"/>
</dbReference>
<evidence type="ECO:0000256" key="5">
    <source>
        <dbReference type="ARBA" id="ARBA00022723"/>
    </source>
</evidence>
<dbReference type="InterPro" id="IPR003593">
    <property type="entry name" value="AAA+_ATPase"/>
</dbReference>
<dbReference type="Pfam" id="PF12169">
    <property type="entry name" value="DNA_pol3_gamma3"/>
    <property type="match status" value="1"/>
</dbReference>
<gene>
    <name evidence="11" type="primary">dnaX</name>
    <name evidence="13" type="ORF">SAMN02745728_00113</name>
</gene>
<organism evidence="13 14">
    <name type="scientific">Desulfovibrio litoralis DSM 11393</name>
    <dbReference type="NCBI Taxonomy" id="1121455"/>
    <lineage>
        <taxon>Bacteria</taxon>
        <taxon>Pseudomonadati</taxon>
        <taxon>Thermodesulfobacteriota</taxon>
        <taxon>Desulfovibrionia</taxon>
        <taxon>Desulfovibrionales</taxon>
        <taxon>Desulfovibrionaceae</taxon>
        <taxon>Desulfovibrio</taxon>
    </lineage>
</organism>
<sequence length="388" mass="42525">MIHSALTAKYRPQTFSELAGQAMIASILSRASLEDKVAPAYIFSGTRGVGKTTVARIFAKALNCQKAPTAEPCNVCDQCRKITSGIAVDVLEIDGASNTGVDDMRKLKENVGYAPMEGRYKIFIIDEAHMLSRSAFNALLKTLEEPPAKVTFIMATTEPHKFPPTIISRCQHYVFKALPKNELELHLSNILNKEGVEFEPSALSLIAERGAGSVRDSMSLLGQVLALGDTRLSEKGVRSVLGLAGREIFIKLLNAVASQDCLGIVSIVGELLDQGLDLGFFLREFTTIWRRLFILKQSGPAAFDLLGLSKEEGELWVKIADNFSEAHIHAAWQMVLDSQRRILNSLEPALGLEHLLLNLGLLKRLLPLEKANISTYQVSVGDNNAKKP</sequence>
<dbReference type="InterPro" id="IPR027417">
    <property type="entry name" value="P-loop_NTPase"/>
</dbReference>
<dbReference type="InterPro" id="IPR008921">
    <property type="entry name" value="DNA_pol3_clamp-load_cplx_C"/>
</dbReference>
<dbReference type="GO" id="GO:0009360">
    <property type="term" value="C:DNA polymerase III complex"/>
    <property type="evidence" value="ECO:0007669"/>
    <property type="project" value="InterPro"/>
</dbReference>
<dbReference type="RefSeq" id="WP_072695426.1">
    <property type="nucleotide sequence ID" value="NZ_FRDI01000002.1"/>
</dbReference>
<feature type="domain" description="AAA+ ATPase" evidence="12">
    <location>
        <begin position="37"/>
        <end position="178"/>
    </location>
</feature>
<evidence type="ECO:0000256" key="6">
    <source>
        <dbReference type="ARBA" id="ARBA00022741"/>
    </source>
</evidence>
<evidence type="ECO:0000259" key="12">
    <source>
        <dbReference type="SMART" id="SM00382"/>
    </source>
</evidence>
<dbReference type="GO" id="GO:0003677">
    <property type="term" value="F:DNA binding"/>
    <property type="evidence" value="ECO:0007669"/>
    <property type="project" value="InterPro"/>
</dbReference>
<dbReference type="Gene3D" id="1.10.8.60">
    <property type="match status" value="1"/>
</dbReference>
<evidence type="ECO:0000256" key="7">
    <source>
        <dbReference type="ARBA" id="ARBA00022833"/>
    </source>
</evidence>
<dbReference type="AlphaFoldDB" id="A0A1M7RT88"/>
<dbReference type="InterPro" id="IPR045085">
    <property type="entry name" value="HLD_clamp_pol_III_gamma_tau"/>
</dbReference>
<keyword evidence="8 11" id="KW-0067">ATP-binding</keyword>
<evidence type="ECO:0000256" key="3">
    <source>
        <dbReference type="ARBA" id="ARBA00022695"/>
    </source>
</evidence>
<keyword evidence="2 11" id="KW-0808">Transferase</keyword>
<evidence type="ECO:0000256" key="8">
    <source>
        <dbReference type="ARBA" id="ARBA00022840"/>
    </source>
</evidence>
<dbReference type="CDD" id="cd00009">
    <property type="entry name" value="AAA"/>
    <property type="match status" value="1"/>
</dbReference>
<keyword evidence="7" id="KW-0862">Zinc</keyword>
<dbReference type="EMBL" id="FRDI01000002">
    <property type="protein sequence ID" value="SHN49252.1"/>
    <property type="molecule type" value="Genomic_DNA"/>
</dbReference>
<comment type="similarity">
    <text evidence="1 11">Belongs to the DnaX/STICHEL family.</text>
</comment>
<keyword evidence="4 11" id="KW-0235">DNA replication</keyword>
<dbReference type="FunFam" id="1.10.8.60:FF:000013">
    <property type="entry name" value="DNA polymerase III subunit gamma/tau"/>
    <property type="match status" value="1"/>
</dbReference>
<dbReference type="SMART" id="SM00382">
    <property type="entry name" value="AAA"/>
    <property type="match status" value="1"/>
</dbReference>
<comment type="catalytic activity">
    <reaction evidence="10 11">
        <text>DNA(n) + a 2'-deoxyribonucleoside 5'-triphosphate = DNA(n+1) + diphosphate</text>
        <dbReference type="Rhea" id="RHEA:22508"/>
        <dbReference type="Rhea" id="RHEA-COMP:17339"/>
        <dbReference type="Rhea" id="RHEA-COMP:17340"/>
        <dbReference type="ChEBI" id="CHEBI:33019"/>
        <dbReference type="ChEBI" id="CHEBI:61560"/>
        <dbReference type="ChEBI" id="CHEBI:173112"/>
        <dbReference type="EC" id="2.7.7.7"/>
    </reaction>
</comment>
<protein>
    <recommendedName>
        <fullName evidence="11">DNA polymerase III subunit gamma/tau</fullName>
        <ecNumber evidence="11">2.7.7.7</ecNumber>
    </recommendedName>
</protein>
<dbReference type="GO" id="GO:0005524">
    <property type="term" value="F:ATP binding"/>
    <property type="evidence" value="ECO:0007669"/>
    <property type="project" value="UniProtKB-KW"/>
</dbReference>
<keyword evidence="3 11" id="KW-0548">Nucleotidyltransferase</keyword>
<dbReference type="GO" id="GO:0006261">
    <property type="term" value="P:DNA-templated DNA replication"/>
    <property type="evidence" value="ECO:0007669"/>
    <property type="project" value="TreeGrafter"/>
</dbReference>
<dbReference type="NCBIfam" id="TIGR02397">
    <property type="entry name" value="dnaX_nterm"/>
    <property type="match status" value="1"/>
</dbReference>
<dbReference type="STRING" id="1121455.SAMN02745728_00113"/>
<proteinExistence type="inferred from homology"/>
<keyword evidence="14" id="KW-1185">Reference proteome</keyword>
<keyword evidence="5" id="KW-0479">Metal-binding</keyword>
<dbReference type="Pfam" id="PF13177">
    <property type="entry name" value="DNA_pol3_delta2"/>
    <property type="match status" value="1"/>
</dbReference>
<evidence type="ECO:0000313" key="14">
    <source>
        <dbReference type="Proteomes" id="UP000186469"/>
    </source>
</evidence>
<evidence type="ECO:0000256" key="10">
    <source>
        <dbReference type="ARBA" id="ARBA00049244"/>
    </source>
</evidence>
<evidence type="ECO:0000256" key="4">
    <source>
        <dbReference type="ARBA" id="ARBA00022705"/>
    </source>
</evidence>
<dbReference type="CDD" id="cd18137">
    <property type="entry name" value="HLD_clamp_pol_III_gamma_tau"/>
    <property type="match status" value="1"/>
</dbReference>
<dbReference type="PANTHER" id="PTHR11669:SF0">
    <property type="entry name" value="PROTEIN STICHEL-LIKE 2"/>
    <property type="match status" value="1"/>
</dbReference>
<evidence type="ECO:0000313" key="13">
    <source>
        <dbReference type="EMBL" id="SHN49252.1"/>
    </source>
</evidence>
<keyword evidence="6 11" id="KW-0547">Nucleotide-binding</keyword>
<dbReference type="Pfam" id="PF22608">
    <property type="entry name" value="DNAX_ATPase_lid"/>
    <property type="match status" value="1"/>
</dbReference>
<dbReference type="NCBIfam" id="NF004046">
    <property type="entry name" value="PRK05563.1"/>
    <property type="match status" value="1"/>
</dbReference>
<dbReference type="SUPFAM" id="SSF52540">
    <property type="entry name" value="P-loop containing nucleoside triphosphate hydrolases"/>
    <property type="match status" value="1"/>
</dbReference>
<evidence type="ECO:0000256" key="11">
    <source>
        <dbReference type="RuleBase" id="RU364063"/>
    </source>
</evidence>
<dbReference type="Gene3D" id="3.40.50.300">
    <property type="entry name" value="P-loop containing nucleotide triphosphate hydrolases"/>
    <property type="match status" value="1"/>
</dbReference>
<accession>A0A1M7RT88</accession>
<evidence type="ECO:0000256" key="2">
    <source>
        <dbReference type="ARBA" id="ARBA00022679"/>
    </source>
</evidence>